<evidence type="ECO:0000256" key="2">
    <source>
        <dbReference type="ARBA" id="ARBA00022980"/>
    </source>
</evidence>
<accession>A0A9J6QS30</accession>
<dbReference type="GO" id="GO:0003735">
    <property type="term" value="F:structural constituent of ribosome"/>
    <property type="evidence" value="ECO:0007669"/>
    <property type="project" value="InterPro"/>
</dbReference>
<dbReference type="EMBL" id="JAOSHN010000004">
    <property type="protein sequence ID" value="MCU7378781.1"/>
    <property type="molecule type" value="Genomic_DNA"/>
</dbReference>
<evidence type="ECO:0000256" key="1">
    <source>
        <dbReference type="ARBA" id="ARBA00006598"/>
    </source>
</evidence>
<reference evidence="7" key="1">
    <citation type="submission" date="2022-09" db="EMBL/GenBank/DDBJ databases">
        <title>Culturomic study of gut microbiota in children with autism spectrum disorder.</title>
        <authorList>
            <person name="Efimov B.A."/>
            <person name="Chaplin A.V."/>
            <person name="Sokolova S.R."/>
            <person name="Pikina A.P."/>
            <person name="Korzhanova M."/>
            <person name="Belova V."/>
            <person name="Korostin D."/>
        </authorList>
    </citation>
    <scope>NUCLEOTIDE SEQUENCE</scope>
    <source>
        <strain evidence="7">ASD5510</strain>
    </source>
</reference>
<comment type="similarity">
    <text evidence="1 5 6">Belongs to the bacterial ribosomal protein bL35 family.</text>
</comment>
<evidence type="ECO:0000256" key="5">
    <source>
        <dbReference type="HAMAP-Rule" id="MF_00514"/>
    </source>
</evidence>
<dbReference type="PANTHER" id="PTHR33343">
    <property type="entry name" value="54S RIBOSOMAL PROTEIN BL35M"/>
    <property type="match status" value="1"/>
</dbReference>
<dbReference type="GO" id="GO:0022625">
    <property type="term" value="C:cytosolic large ribosomal subunit"/>
    <property type="evidence" value="ECO:0007669"/>
    <property type="project" value="TreeGrafter"/>
</dbReference>
<evidence type="ECO:0000256" key="4">
    <source>
        <dbReference type="ARBA" id="ARBA00071664"/>
    </source>
</evidence>
<name>A0A9J6QS30_9FIRM</name>
<evidence type="ECO:0000256" key="6">
    <source>
        <dbReference type="RuleBase" id="RU000568"/>
    </source>
</evidence>
<dbReference type="HAMAP" id="MF_00514">
    <property type="entry name" value="Ribosomal_bL35"/>
    <property type="match status" value="1"/>
</dbReference>
<evidence type="ECO:0000256" key="3">
    <source>
        <dbReference type="ARBA" id="ARBA00023274"/>
    </source>
</evidence>
<protein>
    <recommendedName>
        <fullName evidence="4 5">Large ribosomal subunit protein bL35</fullName>
    </recommendedName>
</protein>
<dbReference type="Pfam" id="PF01632">
    <property type="entry name" value="Ribosomal_L35p"/>
    <property type="match status" value="1"/>
</dbReference>
<evidence type="ECO:0000313" key="8">
    <source>
        <dbReference type="Proteomes" id="UP001065549"/>
    </source>
</evidence>
<dbReference type="InterPro" id="IPR001706">
    <property type="entry name" value="Ribosomal_bL35"/>
</dbReference>
<dbReference type="Gene3D" id="4.10.410.60">
    <property type="match status" value="1"/>
</dbReference>
<dbReference type="InterPro" id="IPR018265">
    <property type="entry name" value="Ribosomal_bL35_CS"/>
</dbReference>
<dbReference type="SUPFAM" id="SSF143034">
    <property type="entry name" value="L35p-like"/>
    <property type="match status" value="1"/>
</dbReference>
<keyword evidence="3 5" id="KW-0687">Ribonucleoprotein</keyword>
<proteinExistence type="inferred from homology"/>
<dbReference type="PRINTS" id="PR00064">
    <property type="entry name" value="RIBOSOMALL35"/>
</dbReference>
<dbReference type="Proteomes" id="UP001065549">
    <property type="component" value="Unassembled WGS sequence"/>
</dbReference>
<dbReference type="NCBIfam" id="TIGR00001">
    <property type="entry name" value="rpmI_bact"/>
    <property type="match status" value="1"/>
</dbReference>
<dbReference type="RefSeq" id="WP_148395583.1">
    <property type="nucleotide sequence ID" value="NZ_JAJAGH010000001.1"/>
</dbReference>
<organism evidence="7 8">
    <name type="scientific">Hominibacterium faecale</name>
    <dbReference type="NCBI Taxonomy" id="2839743"/>
    <lineage>
        <taxon>Bacteria</taxon>
        <taxon>Bacillati</taxon>
        <taxon>Bacillota</taxon>
        <taxon>Clostridia</taxon>
        <taxon>Peptostreptococcales</taxon>
        <taxon>Anaerovoracaceae</taxon>
        <taxon>Hominibacterium</taxon>
    </lineage>
</organism>
<keyword evidence="2 5" id="KW-0689">Ribosomal protein</keyword>
<dbReference type="FunFam" id="4.10.410.60:FF:000001">
    <property type="entry name" value="50S ribosomal protein L35"/>
    <property type="match status" value="1"/>
</dbReference>
<dbReference type="InterPro" id="IPR021137">
    <property type="entry name" value="Ribosomal_bL35-like"/>
</dbReference>
<dbReference type="PANTHER" id="PTHR33343:SF1">
    <property type="entry name" value="LARGE RIBOSOMAL SUBUNIT PROTEIN BL35M"/>
    <property type="match status" value="1"/>
</dbReference>
<dbReference type="AlphaFoldDB" id="A0A9J6QS30"/>
<keyword evidence="8" id="KW-1185">Reference proteome</keyword>
<dbReference type="PROSITE" id="PS00936">
    <property type="entry name" value="RIBOSOMAL_L35"/>
    <property type="match status" value="1"/>
</dbReference>
<dbReference type="InterPro" id="IPR037229">
    <property type="entry name" value="Ribosomal_bL35_sf"/>
</dbReference>
<sequence>MAKNKMKSHRGACKRFKLTGSGKVKRNKAYKSHILTKKSPKRKRGLRKATTLTSADLKRIKSVLSK</sequence>
<evidence type="ECO:0000313" key="7">
    <source>
        <dbReference type="EMBL" id="MCU7378781.1"/>
    </source>
</evidence>
<gene>
    <name evidence="5 7" type="primary">rpmI</name>
    <name evidence="7" type="ORF">OBO34_10490</name>
</gene>
<comment type="caution">
    <text evidence="7">The sequence shown here is derived from an EMBL/GenBank/DDBJ whole genome shotgun (WGS) entry which is preliminary data.</text>
</comment>
<dbReference type="GO" id="GO:0006412">
    <property type="term" value="P:translation"/>
    <property type="evidence" value="ECO:0007669"/>
    <property type="project" value="UniProtKB-UniRule"/>
</dbReference>